<sequence>MSISTSTNSRISGVRFPLGMQLDVFSQLSSQSPESRVEKTENSNPIVKVGMVEQICTESPRSVARVESANSSSSPWAYNYLGCCLPLSNPPPVCFLQLTHLDNLSKLKLKLKT</sequence>
<name>A0AAV7J8B7_COTGL</name>
<evidence type="ECO:0000313" key="1">
    <source>
        <dbReference type="EMBL" id="KAH0567279.1"/>
    </source>
</evidence>
<keyword evidence="2" id="KW-1185">Reference proteome</keyword>
<reference evidence="1 2" key="1">
    <citation type="journal article" date="2021" name="J. Hered.">
        <title>A chromosome-level genome assembly of the parasitoid wasp, Cotesia glomerata (Hymenoptera: Braconidae).</title>
        <authorList>
            <person name="Pinto B.J."/>
            <person name="Weis J.J."/>
            <person name="Gamble T."/>
            <person name="Ode P.J."/>
            <person name="Paul R."/>
            <person name="Zaspel J.M."/>
        </authorList>
    </citation>
    <scope>NUCLEOTIDE SEQUENCE [LARGE SCALE GENOMIC DNA]</scope>
    <source>
        <strain evidence="1">CgM1</strain>
    </source>
</reference>
<protein>
    <submittedName>
        <fullName evidence="1">Uncharacterized protein</fullName>
    </submittedName>
</protein>
<accession>A0AAV7J8B7</accession>
<proteinExistence type="predicted"/>
<evidence type="ECO:0000313" key="2">
    <source>
        <dbReference type="Proteomes" id="UP000826195"/>
    </source>
</evidence>
<dbReference type="Proteomes" id="UP000826195">
    <property type="component" value="Unassembled WGS sequence"/>
</dbReference>
<comment type="caution">
    <text evidence="1">The sequence shown here is derived from an EMBL/GenBank/DDBJ whole genome shotgun (WGS) entry which is preliminary data.</text>
</comment>
<gene>
    <name evidence="1" type="ORF">KQX54_008057</name>
</gene>
<dbReference type="EMBL" id="JAHXZJ010000001">
    <property type="protein sequence ID" value="KAH0567279.1"/>
    <property type="molecule type" value="Genomic_DNA"/>
</dbReference>
<organism evidence="1 2">
    <name type="scientific">Cotesia glomerata</name>
    <name type="common">Lepidopteran parasitic wasp</name>
    <name type="synonym">Apanteles glomeratus</name>
    <dbReference type="NCBI Taxonomy" id="32391"/>
    <lineage>
        <taxon>Eukaryota</taxon>
        <taxon>Metazoa</taxon>
        <taxon>Ecdysozoa</taxon>
        <taxon>Arthropoda</taxon>
        <taxon>Hexapoda</taxon>
        <taxon>Insecta</taxon>
        <taxon>Pterygota</taxon>
        <taxon>Neoptera</taxon>
        <taxon>Endopterygota</taxon>
        <taxon>Hymenoptera</taxon>
        <taxon>Apocrita</taxon>
        <taxon>Ichneumonoidea</taxon>
        <taxon>Braconidae</taxon>
        <taxon>Microgastrinae</taxon>
        <taxon>Cotesia</taxon>
    </lineage>
</organism>
<dbReference type="AlphaFoldDB" id="A0AAV7J8B7"/>